<evidence type="ECO:0000313" key="6">
    <source>
        <dbReference type="EMBL" id="KAK9882636.1"/>
    </source>
</evidence>
<evidence type="ECO:0000256" key="1">
    <source>
        <dbReference type="ARBA" id="ARBA00009995"/>
    </source>
</evidence>
<keyword evidence="4" id="KW-0472">Membrane</keyword>
<dbReference type="EMBL" id="JARQZJ010000079">
    <property type="protein sequence ID" value="KAK9882636.1"/>
    <property type="molecule type" value="Genomic_DNA"/>
</dbReference>
<dbReference type="InterPro" id="IPR002213">
    <property type="entry name" value="UDP_glucos_trans"/>
</dbReference>
<evidence type="ECO:0000256" key="3">
    <source>
        <dbReference type="ARBA" id="ARBA00022679"/>
    </source>
</evidence>
<evidence type="ECO:0000256" key="4">
    <source>
        <dbReference type="SAM" id="Phobius"/>
    </source>
</evidence>
<dbReference type="AlphaFoldDB" id="A0AAW1UPF7"/>
<keyword evidence="2" id="KW-0328">Glycosyltransferase</keyword>
<dbReference type="Gene3D" id="3.40.50.2000">
    <property type="entry name" value="Glycogen Phosphorylase B"/>
    <property type="match status" value="1"/>
</dbReference>
<feature type="signal peptide" evidence="5">
    <location>
        <begin position="1"/>
        <end position="23"/>
    </location>
</feature>
<comment type="caution">
    <text evidence="6">The sequence shown here is derived from an EMBL/GenBank/DDBJ whole genome shotgun (WGS) entry which is preliminary data.</text>
</comment>
<keyword evidence="7" id="KW-1185">Reference proteome</keyword>
<evidence type="ECO:0000256" key="5">
    <source>
        <dbReference type="SAM" id="SignalP"/>
    </source>
</evidence>
<dbReference type="FunFam" id="3.40.50.2000:FF:000050">
    <property type="entry name" value="UDP-glucuronosyltransferase"/>
    <property type="match status" value="1"/>
</dbReference>
<sequence>MYFHFKLQAITLISLCLISLSNCVRILGIFPVPGTSHMMAGSTLMRILAENGNDVTMVSALSLANLPKNLKNIVLTPQKEQEMKVDFYSFDLHPYLQTIVYNMLGPDLLEMVLSHPKFQDLLNSGEKYDVIILEQFYSEGLRYLGKHLQAPLILYSAMDSCSWTNPAVGNPAPPSFVPELSVSGPREMTFFGRLENSFLFLLNELVRNFMVLPTHNRIIKKYFPQAPDISEYYHNVSLVLLNAVSGVNDPVPKVPSMIDIGGFHIKPPKPLPEDLQAILDGAKHGVVYFSMGSNIKSKDMPKETLAAIMKVFSGLKETVLWKWEDEDLFGKSDNIVIRKWLPQNDLLAHKNIKLFITHGGIFSTMEAVYNGVPCLTLPIFGDQALNAKRATTYGYAKWIKFADITEETLKENVRELLDNPKYSENAKYRSRIMRDKPQSASQLVTFWVEYVARHKGAQHLRVASLNLYWYQYLLLDVIIFIMLCTIVFLVSLKYSTRYILNACTKRSSKLKTH</sequence>
<feature type="transmembrane region" description="Helical" evidence="4">
    <location>
        <begin position="469"/>
        <end position="490"/>
    </location>
</feature>
<dbReference type="InterPro" id="IPR050271">
    <property type="entry name" value="UDP-glycosyltransferase"/>
</dbReference>
<protein>
    <recommendedName>
        <fullName evidence="8">Glucuronosyltransferase</fullName>
    </recommendedName>
</protein>
<accession>A0AAW1UPF7</accession>
<dbReference type="GO" id="GO:0008194">
    <property type="term" value="F:UDP-glycosyltransferase activity"/>
    <property type="evidence" value="ECO:0007669"/>
    <property type="project" value="InterPro"/>
</dbReference>
<gene>
    <name evidence="6" type="ORF">WA026_022506</name>
</gene>
<dbReference type="PANTHER" id="PTHR48043:SF159">
    <property type="entry name" value="EG:EG0003.4 PROTEIN-RELATED"/>
    <property type="match status" value="1"/>
</dbReference>
<feature type="chain" id="PRO_5043598322" description="Glucuronosyltransferase" evidence="5">
    <location>
        <begin position="24"/>
        <end position="513"/>
    </location>
</feature>
<evidence type="ECO:0000256" key="2">
    <source>
        <dbReference type="ARBA" id="ARBA00022676"/>
    </source>
</evidence>
<dbReference type="Pfam" id="PF00201">
    <property type="entry name" value="UDPGT"/>
    <property type="match status" value="1"/>
</dbReference>
<dbReference type="Proteomes" id="UP001431783">
    <property type="component" value="Unassembled WGS sequence"/>
</dbReference>
<evidence type="ECO:0000313" key="7">
    <source>
        <dbReference type="Proteomes" id="UP001431783"/>
    </source>
</evidence>
<proteinExistence type="inferred from homology"/>
<dbReference type="PANTHER" id="PTHR48043">
    <property type="entry name" value="EG:EG0003.4 PROTEIN-RELATED"/>
    <property type="match status" value="1"/>
</dbReference>
<keyword evidence="5" id="KW-0732">Signal</keyword>
<name>A0AAW1UPF7_9CUCU</name>
<reference evidence="6 7" key="1">
    <citation type="submission" date="2023-03" db="EMBL/GenBank/DDBJ databases">
        <title>Genome insight into feeding habits of ladybird beetles.</title>
        <authorList>
            <person name="Li H.-S."/>
            <person name="Huang Y.-H."/>
            <person name="Pang H."/>
        </authorList>
    </citation>
    <scope>NUCLEOTIDE SEQUENCE [LARGE SCALE GENOMIC DNA]</scope>
    <source>
        <strain evidence="6">SYSU_2023b</strain>
        <tissue evidence="6">Whole body</tissue>
    </source>
</reference>
<evidence type="ECO:0008006" key="8">
    <source>
        <dbReference type="Google" id="ProtNLM"/>
    </source>
</evidence>
<organism evidence="6 7">
    <name type="scientific">Henosepilachna vigintioctopunctata</name>
    <dbReference type="NCBI Taxonomy" id="420089"/>
    <lineage>
        <taxon>Eukaryota</taxon>
        <taxon>Metazoa</taxon>
        <taxon>Ecdysozoa</taxon>
        <taxon>Arthropoda</taxon>
        <taxon>Hexapoda</taxon>
        <taxon>Insecta</taxon>
        <taxon>Pterygota</taxon>
        <taxon>Neoptera</taxon>
        <taxon>Endopterygota</taxon>
        <taxon>Coleoptera</taxon>
        <taxon>Polyphaga</taxon>
        <taxon>Cucujiformia</taxon>
        <taxon>Coccinelloidea</taxon>
        <taxon>Coccinellidae</taxon>
        <taxon>Epilachninae</taxon>
        <taxon>Epilachnini</taxon>
        <taxon>Henosepilachna</taxon>
    </lineage>
</organism>
<dbReference type="SUPFAM" id="SSF53756">
    <property type="entry name" value="UDP-Glycosyltransferase/glycogen phosphorylase"/>
    <property type="match status" value="1"/>
</dbReference>
<keyword evidence="4" id="KW-1133">Transmembrane helix</keyword>
<comment type="similarity">
    <text evidence="1">Belongs to the UDP-glycosyltransferase family.</text>
</comment>
<keyword evidence="3" id="KW-0808">Transferase</keyword>
<keyword evidence="4" id="KW-0812">Transmembrane</keyword>
<dbReference type="CDD" id="cd03784">
    <property type="entry name" value="GT1_Gtf-like"/>
    <property type="match status" value="1"/>
</dbReference>